<organism evidence="3">
    <name type="scientific">Streptomyces sp. SID14436</name>
    <dbReference type="NCBI Taxonomy" id="2706070"/>
    <lineage>
        <taxon>Bacteria</taxon>
        <taxon>Bacillati</taxon>
        <taxon>Actinomycetota</taxon>
        <taxon>Actinomycetes</taxon>
        <taxon>Kitasatosporales</taxon>
        <taxon>Streptomycetaceae</taxon>
        <taxon>Streptomyces</taxon>
    </lineage>
</organism>
<comment type="caution">
    <text evidence="3">The sequence shown here is derived from an EMBL/GenBank/DDBJ whole genome shotgun (WGS) entry which is preliminary data.</text>
</comment>
<feature type="chain" id="PRO_5026023522" evidence="2">
    <location>
        <begin position="29"/>
        <end position="319"/>
    </location>
</feature>
<keyword evidence="2" id="KW-0732">Signal</keyword>
<accession>A0A6G3QMP7</accession>
<feature type="region of interest" description="Disordered" evidence="1">
    <location>
        <begin position="272"/>
        <end position="319"/>
    </location>
</feature>
<dbReference type="AlphaFoldDB" id="A0A6G3QMP7"/>
<evidence type="ECO:0000313" key="3">
    <source>
        <dbReference type="EMBL" id="NEA84651.1"/>
    </source>
</evidence>
<feature type="region of interest" description="Disordered" evidence="1">
    <location>
        <begin position="105"/>
        <end position="210"/>
    </location>
</feature>
<feature type="compositionally biased region" description="Polar residues" evidence="1">
    <location>
        <begin position="310"/>
        <end position="319"/>
    </location>
</feature>
<feature type="signal peptide" evidence="2">
    <location>
        <begin position="1"/>
        <end position="28"/>
    </location>
</feature>
<dbReference type="RefSeq" id="WP_164338905.1">
    <property type="nucleotide sequence ID" value="NZ_JAAGMD010000024.1"/>
</dbReference>
<evidence type="ECO:0000256" key="1">
    <source>
        <dbReference type="SAM" id="MobiDB-lite"/>
    </source>
</evidence>
<feature type="compositionally biased region" description="Low complexity" evidence="1">
    <location>
        <begin position="284"/>
        <end position="309"/>
    </location>
</feature>
<sequence length="319" mass="31002">MRLPARRIATTALSAALVLGVTGPAAVAADGDATRDRTHVSSQAPVPEADALLQQVGSVAGLGGVLTPVTQLLDTVLKSDNGQLPDAQATELSTAVKDAIAQATAALPATSPSPTTPDTTTPDTTTPDVTAPEATTPDTTTPDTTTPDGAAPEATTPEATTPDATTPGTTTPGVTVPEASTLPAPALPAVPAVPAAPAGDAKAPAANRAQAPSDLTAEALTALQKAVDAVLKAATGDDVAQVTPAVTEAVNGLVNVIAATLVGSGLPAPTLEGLQAQPTAPDASTTVPSTTVPSTTVPSVTVPQLPSTSAPSTVAQPPA</sequence>
<reference evidence="3" key="1">
    <citation type="submission" date="2020-01" db="EMBL/GenBank/DDBJ databases">
        <title>Insect and environment-associated Actinomycetes.</title>
        <authorList>
            <person name="Currrie C."/>
            <person name="Chevrette M."/>
            <person name="Carlson C."/>
            <person name="Stubbendieck R."/>
            <person name="Wendt-Pienkowski E."/>
        </authorList>
    </citation>
    <scope>NUCLEOTIDE SEQUENCE</scope>
    <source>
        <strain evidence="3">SID14436</strain>
    </source>
</reference>
<evidence type="ECO:0000256" key="2">
    <source>
        <dbReference type="SAM" id="SignalP"/>
    </source>
</evidence>
<protein>
    <submittedName>
        <fullName evidence="3">Uncharacterized protein</fullName>
    </submittedName>
</protein>
<proteinExistence type="predicted"/>
<name>A0A6G3QMP7_9ACTN</name>
<dbReference type="EMBL" id="JAAGMD010000024">
    <property type="protein sequence ID" value="NEA84651.1"/>
    <property type="molecule type" value="Genomic_DNA"/>
</dbReference>
<gene>
    <name evidence="3" type="ORF">G3I53_00855</name>
</gene>